<evidence type="ECO:0000313" key="1">
    <source>
        <dbReference type="EMBL" id="MBB3019596.1"/>
    </source>
</evidence>
<proteinExistence type="predicted"/>
<reference evidence="1 2" key="1">
    <citation type="submission" date="2020-08" db="EMBL/GenBank/DDBJ databases">
        <title>The Agave Microbiome: Exploring the role of microbial communities in plant adaptations to desert environments.</title>
        <authorList>
            <person name="Partida-Martinez L.P."/>
        </authorList>
    </citation>
    <scope>NUCLEOTIDE SEQUENCE [LARGE SCALE GENOMIC DNA]</scope>
    <source>
        <strain evidence="1 2">AT3.9</strain>
    </source>
</reference>
<dbReference type="EMBL" id="JACHWB010000003">
    <property type="protein sequence ID" value="MBB3019596.1"/>
    <property type="molecule type" value="Genomic_DNA"/>
</dbReference>
<comment type="caution">
    <text evidence="1">The sequence shown here is derived from an EMBL/GenBank/DDBJ whole genome shotgun (WGS) entry which is preliminary data.</text>
</comment>
<gene>
    <name evidence="1" type="ORF">FHR70_002661</name>
</gene>
<dbReference type="Proteomes" id="UP000532010">
    <property type="component" value="Unassembled WGS sequence"/>
</dbReference>
<organism evidence="1 2">
    <name type="scientific">Microvirga lupini</name>
    <dbReference type="NCBI Taxonomy" id="420324"/>
    <lineage>
        <taxon>Bacteria</taxon>
        <taxon>Pseudomonadati</taxon>
        <taxon>Pseudomonadota</taxon>
        <taxon>Alphaproteobacteria</taxon>
        <taxon>Hyphomicrobiales</taxon>
        <taxon>Methylobacteriaceae</taxon>
        <taxon>Microvirga</taxon>
    </lineage>
</organism>
<name>A0A7W4YX22_9HYPH</name>
<keyword evidence="2" id="KW-1185">Reference proteome</keyword>
<accession>A0A7W4YX22</accession>
<dbReference type="AlphaFoldDB" id="A0A7W4YX22"/>
<sequence>MARLNRMARGADLVGQSATSLHIPSFLSVQVRG</sequence>
<evidence type="ECO:0000313" key="2">
    <source>
        <dbReference type="Proteomes" id="UP000532010"/>
    </source>
</evidence>
<protein>
    <submittedName>
        <fullName evidence="1">Uncharacterized protein</fullName>
    </submittedName>
</protein>